<keyword evidence="1 5" id="KW-0489">Methyltransferase</keyword>
<evidence type="ECO:0000256" key="2">
    <source>
        <dbReference type="ARBA" id="ARBA00022679"/>
    </source>
</evidence>
<keyword evidence="2" id="KW-0808">Transferase</keyword>
<dbReference type="Pfam" id="PF08241">
    <property type="entry name" value="Methyltransf_11"/>
    <property type="match status" value="1"/>
</dbReference>
<accession>A0ABW4JWQ2</accession>
<organism evidence="5 6">
    <name type="scientific">Roseibium aestuarii</name>
    <dbReference type="NCBI Taxonomy" id="2600299"/>
    <lineage>
        <taxon>Bacteria</taxon>
        <taxon>Pseudomonadati</taxon>
        <taxon>Pseudomonadota</taxon>
        <taxon>Alphaproteobacteria</taxon>
        <taxon>Hyphomicrobiales</taxon>
        <taxon>Stappiaceae</taxon>
        <taxon>Roseibium</taxon>
    </lineage>
</organism>
<keyword evidence="6" id="KW-1185">Reference proteome</keyword>
<evidence type="ECO:0000256" key="3">
    <source>
        <dbReference type="SAM" id="MobiDB-lite"/>
    </source>
</evidence>
<feature type="domain" description="Methyltransferase type 11" evidence="4">
    <location>
        <begin position="98"/>
        <end position="141"/>
    </location>
</feature>
<dbReference type="InterPro" id="IPR013216">
    <property type="entry name" value="Methyltransf_11"/>
</dbReference>
<dbReference type="SUPFAM" id="SSF53335">
    <property type="entry name" value="S-adenosyl-L-methionine-dependent methyltransferases"/>
    <property type="match status" value="1"/>
</dbReference>
<sequence length="297" mass="32118">MSQPLPFDRALLARRRARALEANVAGADFLVRLAAEDLDERLAALSRRFGLAVDLSAQGGLAAQALQRSGKVDRILRGDPLVADPRGGVPAADFVFDDAIPPLADGSVDLVTSLLSLHFVNDLPGALVQIRRALKPDGLFLGALIGGDSLHELREVMMQAEIETSDGASPRVLPFADVRDLGGLLQRAGFALPVTDLDRLTVRYDSLFALLRDLRAMGATSILTDRSRRPLTRRVFQRAAELYAERHADPDGRIRATFTLVSLSGWAPHESQQKPLKPGSARMRLADALAPLEKPSG</sequence>
<evidence type="ECO:0000313" key="6">
    <source>
        <dbReference type="Proteomes" id="UP001597327"/>
    </source>
</evidence>
<dbReference type="Gene3D" id="3.40.50.150">
    <property type="entry name" value="Vaccinia Virus protein VP39"/>
    <property type="match status" value="1"/>
</dbReference>
<name>A0ABW4JWQ2_9HYPH</name>
<feature type="region of interest" description="Disordered" evidence="3">
    <location>
        <begin position="269"/>
        <end position="297"/>
    </location>
</feature>
<dbReference type="InterPro" id="IPR029063">
    <property type="entry name" value="SAM-dependent_MTases_sf"/>
</dbReference>
<evidence type="ECO:0000259" key="4">
    <source>
        <dbReference type="Pfam" id="PF08241"/>
    </source>
</evidence>
<evidence type="ECO:0000313" key="5">
    <source>
        <dbReference type="EMBL" id="MFD1695908.1"/>
    </source>
</evidence>
<proteinExistence type="predicted"/>
<dbReference type="GO" id="GO:0008168">
    <property type="term" value="F:methyltransferase activity"/>
    <property type="evidence" value="ECO:0007669"/>
    <property type="project" value="UniProtKB-KW"/>
</dbReference>
<comment type="caution">
    <text evidence="5">The sequence shown here is derived from an EMBL/GenBank/DDBJ whole genome shotgun (WGS) entry which is preliminary data.</text>
</comment>
<dbReference type="InterPro" id="IPR050602">
    <property type="entry name" value="Malonyl-ACP_OMT"/>
</dbReference>
<dbReference type="GO" id="GO:0032259">
    <property type="term" value="P:methylation"/>
    <property type="evidence" value="ECO:0007669"/>
    <property type="project" value="UniProtKB-KW"/>
</dbReference>
<dbReference type="EMBL" id="JBHUFA010000003">
    <property type="protein sequence ID" value="MFD1695908.1"/>
    <property type="molecule type" value="Genomic_DNA"/>
</dbReference>
<evidence type="ECO:0000256" key="1">
    <source>
        <dbReference type="ARBA" id="ARBA00022603"/>
    </source>
</evidence>
<dbReference type="Proteomes" id="UP001597327">
    <property type="component" value="Unassembled WGS sequence"/>
</dbReference>
<reference evidence="6" key="1">
    <citation type="journal article" date="2019" name="Int. J. Syst. Evol. Microbiol.">
        <title>The Global Catalogue of Microorganisms (GCM) 10K type strain sequencing project: providing services to taxonomists for standard genome sequencing and annotation.</title>
        <authorList>
            <consortium name="The Broad Institute Genomics Platform"/>
            <consortium name="The Broad Institute Genome Sequencing Center for Infectious Disease"/>
            <person name="Wu L."/>
            <person name="Ma J."/>
        </authorList>
    </citation>
    <scope>NUCLEOTIDE SEQUENCE [LARGE SCALE GENOMIC DNA]</scope>
    <source>
        <strain evidence="6">JCM 3369</strain>
    </source>
</reference>
<gene>
    <name evidence="5" type="ORF">ACFSC7_10310</name>
</gene>
<dbReference type="PANTHER" id="PTHR13090:SF1">
    <property type="entry name" value="ARGININE-HYDROXYLASE NDUFAF5, MITOCHONDRIAL"/>
    <property type="match status" value="1"/>
</dbReference>
<protein>
    <submittedName>
        <fullName evidence="5">Methyltransferase domain-containing protein</fullName>
    </submittedName>
</protein>
<dbReference type="PANTHER" id="PTHR13090">
    <property type="entry name" value="ARGININE-HYDROXYLASE NDUFAF5, MITOCHONDRIAL"/>
    <property type="match status" value="1"/>
</dbReference>
<dbReference type="RefSeq" id="WP_149894131.1">
    <property type="nucleotide sequence ID" value="NZ_JBHUFA010000003.1"/>
</dbReference>